<organism evidence="4 5">
    <name type="scientific">Cupriavidus taiwanensis</name>
    <dbReference type="NCBI Taxonomy" id="164546"/>
    <lineage>
        <taxon>Bacteria</taxon>
        <taxon>Pseudomonadati</taxon>
        <taxon>Pseudomonadota</taxon>
        <taxon>Betaproteobacteria</taxon>
        <taxon>Burkholderiales</taxon>
        <taxon>Burkholderiaceae</taxon>
        <taxon>Cupriavidus</taxon>
    </lineage>
</organism>
<dbReference type="GO" id="GO:0005524">
    <property type="term" value="F:ATP binding"/>
    <property type="evidence" value="ECO:0007669"/>
    <property type="project" value="UniProtKB-UniRule"/>
</dbReference>
<dbReference type="PROSITE" id="PS50975">
    <property type="entry name" value="ATP_GRASP"/>
    <property type="match status" value="1"/>
</dbReference>
<dbReference type="PANTHER" id="PTHR42793:SF4">
    <property type="entry name" value="BLL6376 PROTEIN"/>
    <property type="match status" value="1"/>
</dbReference>
<evidence type="ECO:0000256" key="2">
    <source>
        <dbReference type="PROSITE-ProRule" id="PRU00409"/>
    </source>
</evidence>
<dbReference type="InterPro" id="IPR013815">
    <property type="entry name" value="ATP_grasp_subdomain_1"/>
</dbReference>
<protein>
    <submittedName>
        <fullName evidence="4">CoA-binding protein</fullName>
    </submittedName>
</protein>
<feature type="domain" description="ATP-grasp" evidence="3">
    <location>
        <begin position="509"/>
        <end position="545"/>
    </location>
</feature>
<dbReference type="Proteomes" id="UP000256805">
    <property type="component" value="Unassembled WGS sequence"/>
</dbReference>
<dbReference type="Gene3D" id="3.40.50.720">
    <property type="entry name" value="NAD(P)-binding Rossmann-like Domain"/>
    <property type="match status" value="1"/>
</dbReference>
<keyword evidence="2" id="KW-0067">ATP-binding</keyword>
<dbReference type="SMART" id="SM00881">
    <property type="entry name" value="CoA_binding"/>
    <property type="match status" value="1"/>
</dbReference>
<dbReference type="SUPFAM" id="SSF56059">
    <property type="entry name" value="Glutathione synthetase ATP-binding domain-like"/>
    <property type="match status" value="1"/>
</dbReference>
<dbReference type="Gene3D" id="3.30.1490.20">
    <property type="entry name" value="ATP-grasp fold, A domain"/>
    <property type="match status" value="1"/>
</dbReference>
<sequence>MTMTLAAQATSTAHAAPSSLPLSSLLEPASIAIIGASRDTSRIGGVALDHLRRLGYRGAVYPVNPRYAEIGALPCYPDIESVPRTPDVAVLALGADEVLPQLRRCHAVGIRAAILYASGFAEAGEAGVARQAELSAFARDSGMAIAGPNCMGLANLTTRAVTAFATTFRAFPPQDGPGHVSLLTQSGNVCAIVYATGRQMDVGFHQFINTGNEACLDYADYLDYLAGDAQTGTVVGYVEGLRNGPRFIDAAARLRAAGKPLILLKAGESEAGSSATQSHTAVLAGNQAIYRAAFAQLGAMQARDPAHLTDLAYLAGFHQRGAGGRVVVASVSGAMGALSADLLSAAGLAVPPLDPALQQRLQAAVPEIGGVANPVDMTGNLFNREGLAYTVLDHLAADPGTDVIFLYATAYLLDRVAGELIDVAGRTSRLIVVATTGEPASRARLAAAGIALFPDVARAAQALGTYVGWLGTAAPTARWMALRAQSAAGAAGDMPDASLNASPDEYQAKQWLAGFGVPIGVEAVAATPDDAAVAAERIGYPVAVKVLSPDIAHKTEVGGVRLGLADAQQVRAAAAGIVASASRAMPQARQRGLLVQQMTNGVCELIVGVTRDPVFGPAMTVGLGGIFTEIFHDVAHRLLPVDREMAREMLSGLRGYRLMNGFRGKPAADIDAAAAAIAALSDAALALGDQLGEMEVNPLMVRAAGQGAVALDALIVMNGQASGGESHGWEH</sequence>
<comment type="similarity">
    <text evidence="1">In the N-terminal section; belongs to the acetate CoA ligase alpha subunit family.</text>
</comment>
<dbReference type="EMBL" id="OVTA01000029">
    <property type="protein sequence ID" value="SPR99041.1"/>
    <property type="molecule type" value="Genomic_DNA"/>
</dbReference>
<dbReference type="Pfam" id="PF13607">
    <property type="entry name" value="Succ_CoA_lig"/>
    <property type="match status" value="1"/>
</dbReference>
<dbReference type="InterPro" id="IPR003781">
    <property type="entry name" value="CoA-bd"/>
</dbReference>
<dbReference type="SUPFAM" id="SSF52210">
    <property type="entry name" value="Succinyl-CoA synthetase domains"/>
    <property type="match status" value="2"/>
</dbReference>
<dbReference type="Pfam" id="PF13549">
    <property type="entry name" value="ATP-grasp_5"/>
    <property type="match status" value="1"/>
</dbReference>
<evidence type="ECO:0000256" key="1">
    <source>
        <dbReference type="ARBA" id="ARBA00060888"/>
    </source>
</evidence>
<accession>A0A375J376</accession>
<dbReference type="InterPro" id="IPR032875">
    <property type="entry name" value="Succ_CoA_lig_flav_dom"/>
</dbReference>
<dbReference type="SUPFAM" id="SSF51735">
    <property type="entry name" value="NAD(P)-binding Rossmann-fold domains"/>
    <property type="match status" value="1"/>
</dbReference>
<evidence type="ECO:0000259" key="3">
    <source>
        <dbReference type="PROSITE" id="PS50975"/>
    </source>
</evidence>
<dbReference type="Gene3D" id="3.30.470.20">
    <property type="entry name" value="ATP-grasp fold, B domain"/>
    <property type="match status" value="1"/>
</dbReference>
<reference evidence="4 5" key="1">
    <citation type="submission" date="2018-01" db="EMBL/GenBank/DDBJ databases">
        <authorList>
            <person name="Gaut B.S."/>
            <person name="Morton B.R."/>
            <person name="Clegg M.T."/>
            <person name="Duvall M.R."/>
        </authorList>
    </citation>
    <scope>NUCLEOTIDE SEQUENCE [LARGE SCALE GENOMIC DNA]</scope>
    <source>
        <strain evidence="4">Cupriavidus taiwanensis cmp 52</strain>
    </source>
</reference>
<dbReference type="AlphaFoldDB" id="A0A375J376"/>
<keyword evidence="2" id="KW-0547">Nucleotide-binding</keyword>
<name>A0A375J376_9BURK</name>
<evidence type="ECO:0000313" key="5">
    <source>
        <dbReference type="Proteomes" id="UP000256805"/>
    </source>
</evidence>
<dbReference type="Gene3D" id="3.40.50.261">
    <property type="entry name" value="Succinyl-CoA synthetase domains"/>
    <property type="match status" value="2"/>
</dbReference>
<dbReference type="PANTHER" id="PTHR42793">
    <property type="entry name" value="COA BINDING DOMAIN CONTAINING PROTEIN"/>
    <property type="match status" value="1"/>
</dbReference>
<dbReference type="InterPro" id="IPR016102">
    <property type="entry name" value="Succinyl-CoA_synth-like"/>
</dbReference>
<dbReference type="GO" id="GO:0046872">
    <property type="term" value="F:metal ion binding"/>
    <property type="evidence" value="ECO:0007669"/>
    <property type="project" value="InterPro"/>
</dbReference>
<dbReference type="InterPro" id="IPR011761">
    <property type="entry name" value="ATP-grasp"/>
</dbReference>
<dbReference type="Pfam" id="PF13380">
    <property type="entry name" value="CoA_binding_2"/>
    <property type="match status" value="1"/>
</dbReference>
<dbReference type="FunFam" id="3.30.1490.20:FF:000020">
    <property type="entry name" value="Protein lysine acetyltransferase"/>
    <property type="match status" value="1"/>
</dbReference>
<dbReference type="InterPro" id="IPR036291">
    <property type="entry name" value="NAD(P)-bd_dom_sf"/>
</dbReference>
<proteinExistence type="inferred from homology"/>
<evidence type="ECO:0000313" key="4">
    <source>
        <dbReference type="EMBL" id="SPR99041.1"/>
    </source>
</evidence>
<gene>
    <name evidence="4" type="ORF">CBM2634_A70120</name>
</gene>